<dbReference type="Pfam" id="PF17837">
    <property type="entry name" value="4PPT_N"/>
    <property type="match status" value="1"/>
</dbReference>
<evidence type="ECO:0000259" key="3">
    <source>
        <dbReference type="Pfam" id="PF17837"/>
    </source>
</evidence>
<dbReference type="GO" id="GO:0016740">
    <property type="term" value="F:transferase activity"/>
    <property type="evidence" value="ECO:0007669"/>
    <property type="project" value="UniProtKB-KW"/>
</dbReference>
<dbReference type="InterPro" id="IPR041354">
    <property type="entry name" value="4PPT_N"/>
</dbReference>
<dbReference type="RefSeq" id="WP_187220002.1">
    <property type="nucleotide sequence ID" value="NZ_JABVED010000004.1"/>
</dbReference>
<sequence length="194" mass="20513">MSLQLTVPEGVAPGAHFQWRPVRPPRGRDEQSAAGRAAVAAALAESGSTDLVVPREPDGRPRFPPGFAGAIAHTDRVAVAVVVPGAEAVGVDIEDAVISPRVARFVLRDRERAALLRPAGAYSARDLFAAKEAAFKALCSLGGGGGLGGPDQFLFWWIELDQTDATLVASYRGVSVPVWVRSEPRLSLAVAIRR</sequence>
<dbReference type="EMBL" id="JABVED010000004">
    <property type="protein sequence ID" value="MBC6447488.1"/>
    <property type="molecule type" value="Genomic_DNA"/>
</dbReference>
<reference evidence="4 5" key="1">
    <citation type="submission" date="2020-06" db="EMBL/GenBank/DDBJ databases">
        <title>Actinokineospora xiongansis sp. nov., isolated from soil of Baiyangdian.</title>
        <authorList>
            <person name="Zhang X."/>
        </authorList>
    </citation>
    <scope>NUCLEOTIDE SEQUENCE [LARGE SCALE GENOMIC DNA]</scope>
    <source>
        <strain evidence="4 5">HBU206404</strain>
    </source>
</reference>
<gene>
    <name evidence="4" type="ORF">GPZ80_09935</name>
</gene>
<keyword evidence="5" id="KW-1185">Reference proteome</keyword>
<dbReference type="InterPro" id="IPR008278">
    <property type="entry name" value="4-PPantetheinyl_Trfase_dom"/>
</dbReference>
<evidence type="ECO:0000256" key="1">
    <source>
        <dbReference type="ARBA" id="ARBA00022679"/>
    </source>
</evidence>
<dbReference type="Gene3D" id="3.90.470.20">
    <property type="entry name" value="4'-phosphopantetheinyl transferase domain"/>
    <property type="match status" value="1"/>
</dbReference>
<name>A0ABR7L4N9_9PSEU</name>
<dbReference type="PANTHER" id="PTHR38096:SF1">
    <property type="entry name" value="ENTEROBACTIN SYNTHASE COMPONENT D"/>
    <property type="match status" value="1"/>
</dbReference>
<dbReference type="InterPro" id="IPR003542">
    <property type="entry name" value="Enbac_synth_compD-like"/>
</dbReference>
<evidence type="ECO:0000313" key="4">
    <source>
        <dbReference type="EMBL" id="MBC6447488.1"/>
    </source>
</evidence>
<dbReference type="Pfam" id="PF01648">
    <property type="entry name" value="ACPS"/>
    <property type="match status" value="1"/>
</dbReference>
<dbReference type="InterPro" id="IPR037143">
    <property type="entry name" value="4-PPantetheinyl_Trfase_dom_sf"/>
</dbReference>
<feature type="domain" description="4'-phosphopantetheinyl transferase" evidence="2">
    <location>
        <begin position="88"/>
        <end position="168"/>
    </location>
</feature>
<dbReference type="PANTHER" id="PTHR38096">
    <property type="entry name" value="ENTEROBACTIN SYNTHASE COMPONENT D"/>
    <property type="match status" value="1"/>
</dbReference>
<proteinExistence type="predicted"/>
<organism evidence="4 5">
    <name type="scientific">Actinokineospora xionganensis</name>
    <dbReference type="NCBI Taxonomy" id="2684470"/>
    <lineage>
        <taxon>Bacteria</taxon>
        <taxon>Bacillati</taxon>
        <taxon>Actinomycetota</taxon>
        <taxon>Actinomycetes</taxon>
        <taxon>Pseudonocardiales</taxon>
        <taxon>Pseudonocardiaceae</taxon>
        <taxon>Actinokineospora</taxon>
    </lineage>
</organism>
<evidence type="ECO:0000313" key="5">
    <source>
        <dbReference type="Proteomes" id="UP000734823"/>
    </source>
</evidence>
<dbReference type="Proteomes" id="UP000734823">
    <property type="component" value="Unassembled WGS sequence"/>
</dbReference>
<feature type="domain" description="4'-phosphopantetheinyl transferase N-terminal" evidence="3">
    <location>
        <begin position="28"/>
        <end position="82"/>
    </location>
</feature>
<evidence type="ECO:0000259" key="2">
    <source>
        <dbReference type="Pfam" id="PF01648"/>
    </source>
</evidence>
<protein>
    <submittedName>
        <fullName evidence="4">4'-phosphopantetheinyl transferase superfamily protein</fullName>
    </submittedName>
</protein>
<keyword evidence="1 4" id="KW-0808">Transferase</keyword>
<accession>A0ABR7L4N9</accession>
<comment type="caution">
    <text evidence="4">The sequence shown here is derived from an EMBL/GenBank/DDBJ whole genome shotgun (WGS) entry which is preliminary data.</text>
</comment>
<dbReference type="SUPFAM" id="SSF56214">
    <property type="entry name" value="4'-phosphopantetheinyl transferase"/>
    <property type="match status" value="1"/>
</dbReference>